<dbReference type="Proteomes" id="UP001159405">
    <property type="component" value="Unassembled WGS sequence"/>
</dbReference>
<evidence type="ECO:0000256" key="3">
    <source>
        <dbReference type="ARBA" id="ARBA00022837"/>
    </source>
</evidence>
<evidence type="ECO:0000256" key="2">
    <source>
        <dbReference type="ARBA" id="ARBA00022734"/>
    </source>
</evidence>
<keyword evidence="7" id="KW-1185">Reference proteome</keyword>
<feature type="domain" description="Fibrinogen C-terminal" evidence="5">
    <location>
        <begin position="153"/>
        <end position="203"/>
    </location>
</feature>
<keyword evidence="3" id="KW-0106">Calcium</keyword>
<dbReference type="Gene3D" id="3.90.215.10">
    <property type="entry name" value="Gamma Fibrinogen, chain A, domain 1"/>
    <property type="match status" value="1"/>
</dbReference>
<gene>
    <name evidence="6" type="ORF">PLOB_00015292</name>
</gene>
<evidence type="ECO:0000259" key="5">
    <source>
        <dbReference type="PROSITE" id="PS51406"/>
    </source>
</evidence>
<comment type="caution">
    <text evidence="6">The sequence shown here is derived from an EMBL/GenBank/DDBJ whole genome shotgun (WGS) entry which is preliminary data.</text>
</comment>
<dbReference type="EMBL" id="CALNXK010000192">
    <property type="protein sequence ID" value="CAH3174565.1"/>
    <property type="molecule type" value="Genomic_DNA"/>
</dbReference>
<dbReference type="InterPro" id="IPR014716">
    <property type="entry name" value="Fibrinogen_a/b/g_C_1"/>
</dbReference>
<feature type="non-terminal residue" evidence="6">
    <location>
        <position position="1"/>
    </location>
</feature>
<dbReference type="PROSITE" id="PS51406">
    <property type="entry name" value="FIBRINOGEN_C_2"/>
    <property type="match status" value="1"/>
</dbReference>
<evidence type="ECO:0000256" key="1">
    <source>
        <dbReference type="ARBA" id="ARBA00022723"/>
    </source>
</evidence>
<evidence type="ECO:0000256" key="4">
    <source>
        <dbReference type="ARBA" id="ARBA00023157"/>
    </source>
</evidence>
<name>A0ABN8R6G2_9CNID</name>
<dbReference type="NCBIfam" id="NF040941">
    <property type="entry name" value="GGGWT_bact"/>
    <property type="match status" value="1"/>
</dbReference>
<protein>
    <recommendedName>
        <fullName evidence="5">Fibrinogen C-terminal domain-containing protein</fullName>
    </recommendedName>
</protein>
<dbReference type="PANTHER" id="PTHR16146">
    <property type="entry name" value="INTELECTIN"/>
    <property type="match status" value="1"/>
</dbReference>
<evidence type="ECO:0000313" key="7">
    <source>
        <dbReference type="Proteomes" id="UP001159405"/>
    </source>
</evidence>
<dbReference type="InterPro" id="IPR036056">
    <property type="entry name" value="Fibrinogen-like_C"/>
</dbReference>
<keyword evidence="1" id="KW-0479">Metal-binding</keyword>
<proteinExistence type="predicted"/>
<sequence length="381" mass="42969">GGYECDPCAEDIKVLSSKDRAAGFQKLTRKSDRIRRWKETWYKFTGEAGDNMATANSNGTYCITPPSCGAKFPGYLDGDHPADLKVGESVKRTVCFSNGQNCCVRRQEIEILKCKDFFIYKLPKVPFTRARYCGNKGQKEPEKCDEKELLFGLSKKYAAKSCKDIQEKRQDAPSGVYWIQPDGDNPVQVYCDQETDGGGWTLVYSYTFANFKSFKSGSNAVTPRPNWPISPTYGNIIISTTPPVSETDYNAMNFNYWKNLGREFMIKSNINHWISCKEQGGSLVEFKGGNIQCRNIKNVASKCQNYVPDKIQFESAGNPPGSSLGPDLYRSQSSTWLKEYYYLEGSTKTNNWPTHDPCGTNSDRNHLTNVANPHGNIYIRE</sequence>
<evidence type="ECO:0000313" key="6">
    <source>
        <dbReference type="EMBL" id="CAH3174565.1"/>
    </source>
</evidence>
<dbReference type="PANTHER" id="PTHR16146:SF46">
    <property type="entry name" value="INTELECTIN-1A-RELATED"/>
    <property type="match status" value="1"/>
</dbReference>
<reference evidence="6 7" key="1">
    <citation type="submission" date="2022-05" db="EMBL/GenBank/DDBJ databases">
        <authorList>
            <consortium name="Genoscope - CEA"/>
            <person name="William W."/>
        </authorList>
    </citation>
    <scope>NUCLEOTIDE SEQUENCE [LARGE SCALE GENOMIC DNA]</scope>
</reference>
<dbReference type="SUPFAM" id="SSF56496">
    <property type="entry name" value="Fibrinogen C-terminal domain-like"/>
    <property type="match status" value="1"/>
</dbReference>
<accession>A0ABN8R6G2</accession>
<keyword evidence="2" id="KW-0430">Lectin</keyword>
<keyword evidence="4" id="KW-1015">Disulfide bond</keyword>
<organism evidence="6 7">
    <name type="scientific">Porites lobata</name>
    <dbReference type="NCBI Taxonomy" id="104759"/>
    <lineage>
        <taxon>Eukaryota</taxon>
        <taxon>Metazoa</taxon>
        <taxon>Cnidaria</taxon>
        <taxon>Anthozoa</taxon>
        <taxon>Hexacorallia</taxon>
        <taxon>Scleractinia</taxon>
        <taxon>Fungiina</taxon>
        <taxon>Poritidae</taxon>
        <taxon>Porites</taxon>
    </lineage>
</organism>
<dbReference type="Pfam" id="PF00147">
    <property type="entry name" value="Fibrinogen_C"/>
    <property type="match status" value="1"/>
</dbReference>
<dbReference type="InterPro" id="IPR002181">
    <property type="entry name" value="Fibrinogen_a/b/g_C_dom"/>
</dbReference>